<dbReference type="AlphaFoldDB" id="A0A7Z0WUA3"/>
<evidence type="ECO:0000256" key="1">
    <source>
        <dbReference type="SAM" id="Coils"/>
    </source>
</evidence>
<dbReference type="InterPro" id="IPR058971">
    <property type="entry name" value="Rok_N_oligomerisation"/>
</dbReference>
<dbReference type="Proteomes" id="UP001216709">
    <property type="component" value="Unassembled WGS sequence"/>
</dbReference>
<sequence length="67" mass="8048">MFNEREALRLRLEQLNNAEIQAIRELQNERKDIYSRLRELDCQKVSSSHHKKTLLELVDETVNLLKK</sequence>
<keyword evidence="1" id="KW-0175">Coiled coil</keyword>
<dbReference type="EMBL" id="NILF01000023">
    <property type="protein sequence ID" value="TWL41131.1"/>
    <property type="molecule type" value="Genomic_DNA"/>
</dbReference>
<dbReference type="EMBL" id="JARAFO010000054">
    <property type="protein sequence ID" value="MDE1453559.1"/>
    <property type="molecule type" value="Genomic_DNA"/>
</dbReference>
<reference evidence="3" key="3">
    <citation type="submission" date="2022-12" db="EMBL/GenBank/DDBJ databases">
        <title>Draft Genome Sequences of Bacillus licheniformis and Bacillus paralicheniformis strains isolated from Irish skim milk powders.</title>
        <authorList>
            <person name="Lourenco A."/>
            <person name="Li F."/>
            <person name="Geraldine D."/>
            <person name="Tobin J.T."/>
            <person name="Butler F."/>
            <person name="Jordan K."/>
            <person name="Obrien T."/>
        </authorList>
    </citation>
    <scope>NUCLEOTIDE SEQUENCE</scope>
    <source>
        <strain evidence="3">3370</strain>
    </source>
</reference>
<feature type="coiled-coil region" evidence="1">
    <location>
        <begin position="5"/>
        <end position="43"/>
    </location>
</feature>
<dbReference type="Proteomes" id="UP000429980">
    <property type="component" value="Unassembled WGS sequence"/>
</dbReference>
<keyword evidence="7" id="KW-1185">Reference proteome</keyword>
<evidence type="ECO:0000313" key="7">
    <source>
        <dbReference type="Proteomes" id="UP000429980"/>
    </source>
</evidence>
<organism evidence="4 6">
    <name type="scientific">Bacillus paralicheniformis</name>
    <dbReference type="NCBI Taxonomy" id="1648923"/>
    <lineage>
        <taxon>Bacteria</taxon>
        <taxon>Bacillati</taxon>
        <taxon>Bacillota</taxon>
        <taxon>Bacilli</taxon>
        <taxon>Bacillales</taxon>
        <taxon>Bacillaceae</taxon>
        <taxon>Bacillus</taxon>
    </lineage>
</organism>
<proteinExistence type="predicted"/>
<evidence type="ECO:0000313" key="6">
    <source>
        <dbReference type="Proteomes" id="UP000185604"/>
    </source>
</evidence>
<evidence type="ECO:0000259" key="2">
    <source>
        <dbReference type="Pfam" id="PF26513"/>
    </source>
</evidence>
<reference evidence="5 7" key="2">
    <citation type="submission" date="2019-06" db="EMBL/GenBank/DDBJ databases">
        <title>Genome sequence analysis of &gt;100 Bacillus licheniformis strains suggests intrinsic resistance to this species.</title>
        <authorList>
            <person name="Wels M."/>
            <person name="Siezen R.J."/>
            <person name="Johansen E."/>
            <person name="Stuer-Lauridsen B."/>
            <person name="Bjerre K."/>
            <person name="Nielsen B.K.K."/>
        </authorList>
    </citation>
    <scope>NUCLEOTIDE SEQUENCE [LARGE SCALE GENOMIC DNA]</scope>
    <source>
        <strain evidence="5 7">BAC-15381</strain>
    </source>
</reference>
<dbReference type="Pfam" id="PF26513">
    <property type="entry name" value="Rok_N"/>
    <property type="match status" value="1"/>
</dbReference>
<feature type="domain" description="Rok N-terminal oligomerisation" evidence="2">
    <location>
        <begin position="1"/>
        <end position="41"/>
    </location>
</feature>
<dbReference type="EMBL" id="LKPO01000026">
    <property type="protein sequence ID" value="OLF87853.1"/>
    <property type="molecule type" value="Genomic_DNA"/>
</dbReference>
<reference evidence="4 6" key="1">
    <citation type="journal article" date="2016" name="Front. Microbiol.">
        <title>High-Level Heat Resistance of Spores of Bacillus amyloliquefaciens and Bacillus licheniformis Results from the Presence of a spoVA Operon in a Tn1546 Transposon.</title>
        <authorList>
            <person name="Berendsen E.M."/>
            <person name="Koning R.A."/>
            <person name="Boekhorst J."/>
            <person name="de Jong A."/>
            <person name="Kuipers O.P."/>
            <person name="Wells-Bennik M.H."/>
        </authorList>
    </citation>
    <scope>NUCLEOTIDE SEQUENCE [LARGE SCALE GENOMIC DNA]</scope>
    <source>
        <strain evidence="4 6">B4121</strain>
    </source>
</reference>
<dbReference type="Proteomes" id="UP000185604">
    <property type="component" value="Unassembled WGS sequence"/>
</dbReference>
<protein>
    <submittedName>
        <fullName evidence="5">Repressor Rok</fullName>
    </submittedName>
</protein>
<evidence type="ECO:0000313" key="4">
    <source>
        <dbReference type="EMBL" id="OLF87853.1"/>
    </source>
</evidence>
<name>A0A7Z0WUA3_9BACI</name>
<comment type="caution">
    <text evidence="4">The sequence shown here is derived from an EMBL/GenBank/DDBJ whole genome shotgun (WGS) entry which is preliminary data.</text>
</comment>
<evidence type="ECO:0000313" key="3">
    <source>
        <dbReference type="EMBL" id="MDE1453559.1"/>
    </source>
</evidence>
<gene>
    <name evidence="4" type="ORF">B4121_4305</name>
    <name evidence="5" type="ORF">CHCC15381_1930</name>
    <name evidence="3" type="ORF">PVN32_15410</name>
</gene>
<accession>A0A7Z0WUA3</accession>
<evidence type="ECO:0000313" key="5">
    <source>
        <dbReference type="EMBL" id="TWL41131.1"/>
    </source>
</evidence>